<sequence length="200" mass="21951">MDWTGGGKPLRTRREHSHATCLRGTWSPTPPGLLLLFSGALLLWQMSDWQSLGTAAILPCSSFISHSPGRRRRSSWAAFQLFYPIRFQQIALHAPTIGAMGTMLAAFMMRPTMFRDGESLILGRAMAGTFSLVSLSTLLRISGRWTLFLVASGHEADRVSVEREYGGFGRAGSHPCCTKISRSAANSSSRLGPSSIRYLM</sequence>
<gene>
    <name evidence="2" type="ORF">GHK45_18950</name>
</gene>
<dbReference type="Pfam" id="PF05940">
    <property type="entry name" value="NnrS"/>
    <property type="match status" value="1"/>
</dbReference>
<proteinExistence type="predicted"/>
<keyword evidence="1" id="KW-1133">Transmembrane helix</keyword>
<name>A0A6A7ZVC9_RHIML</name>
<feature type="transmembrane region" description="Helical" evidence="1">
    <location>
        <begin position="121"/>
        <end position="139"/>
    </location>
</feature>
<evidence type="ECO:0000256" key="1">
    <source>
        <dbReference type="SAM" id="Phobius"/>
    </source>
</evidence>
<reference evidence="2" key="1">
    <citation type="journal article" date="2013" name="Genome Biol.">
        <title>Comparative genomics of the core and accessory genomes of 48 Sinorhizobium strains comprising five genospecies.</title>
        <authorList>
            <person name="Sugawara M."/>
            <person name="Epstein B."/>
            <person name="Badgley B.D."/>
            <person name="Unno T."/>
            <person name="Xu L."/>
            <person name="Reese J."/>
            <person name="Gyaneshwar P."/>
            <person name="Denny R."/>
            <person name="Mudge J."/>
            <person name="Bharti A.K."/>
            <person name="Farmer A.D."/>
            <person name="May G.D."/>
            <person name="Woodward J.E."/>
            <person name="Medigue C."/>
            <person name="Vallenet D."/>
            <person name="Lajus A."/>
            <person name="Rouy Z."/>
            <person name="Martinez-Vaz B."/>
            <person name="Tiffin P."/>
            <person name="Young N.D."/>
            <person name="Sadowsky M.J."/>
        </authorList>
    </citation>
    <scope>NUCLEOTIDE SEQUENCE</scope>
    <source>
        <strain evidence="2">M30</strain>
    </source>
</reference>
<dbReference type="RefSeq" id="WP_153318440.1">
    <property type="nucleotide sequence ID" value="NZ_WISP01000142.1"/>
</dbReference>
<accession>A0A6A7ZVC9</accession>
<dbReference type="AlphaFoldDB" id="A0A6A7ZVC9"/>
<feature type="transmembrane region" description="Helical" evidence="1">
    <location>
        <begin position="21"/>
        <end position="43"/>
    </location>
</feature>
<protein>
    <submittedName>
        <fullName evidence="2">Uncharacterized protein</fullName>
    </submittedName>
</protein>
<dbReference type="InterPro" id="IPR010266">
    <property type="entry name" value="NnrS"/>
</dbReference>
<keyword evidence="1" id="KW-0472">Membrane</keyword>
<dbReference type="EMBL" id="WISP01000142">
    <property type="protein sequence ID" value="MQW05747.1"/>
    <property type="molecule type" value="Genomic_DNA"/>
</dbReference>
<keyword evidence="1" id="KW-0812">Transmembrane</keyword>
<evidence type="ECO:0000313" key="2">
    <source>
        <dbReference type="EMBL" id="MQW05747.1"/>
    </source>
</evidence>
<organism evidence="2">
    <name type="scientific">Rhizobium meliloti</name>
    <name type="common">Ensifer meliloti</name>
    <name type="synonym">Sinorhizobium meliloti</name>
    <dbReference type="NCBI Taxonomy" id="382"/>
    <lineage>
        <taxon>Bacteria</taxon>
        <taxon>Pseudomonadati</taxon>
        <taxon>Pseudomonadota</taxon>
        <taxon>Alphaproteobacteria</taxon>
        <taxon>Hyphomicrobiales</taxon>
        <taxon>Rhizobiaceae</taxon>
        <taxon>Sinorhizobium/Ensifer group</taxon>
        <taxon>Sinorhizobium</taxon>
    </lineage>
</organism>
<feature type="transmembrane region" description="Helical" evidence="1">
    <location>
        <begin position="90"/>
        <end position="109"/>
    </location>
</feature>
<comment type="caution">
    <text evidence="2">The sequence shown here is derived from an EMBL/GenBank/DDBJ whole genome shotgun (WGS) entry which is preliminary data.</text>
</comment>